<keyword evidence="1" id="KW-0548">Nucleotidyltransferase</keyword>
<dbReference type="PANTHER" id="PTHR33116:SF79">
    <property type="entry name" value="REVERSE TRANSCRIPTASE DOMAIN, ZINC FINGER, CCHC-TYPE-RELATED"/>
    <property type="match status" value="1"/>
</dbReference>
<gene>
    <name evidence="1" type="ORF">Tci_610414</name>
</gene>
<keyword evidence="1" id="KW-0695">RNA-directed DNA polymerase</keyword>
<protein>
    <submittedName>
        <fullName evidence="1">RNA-directed DNA polymerase, eukaryota</fullName>
    </submittedName>
</protein>
<reference evidence="1" key="1">
    <citation type="journal article" date="2019" name="Sci. Rep.">
        <title>Draft genome of Tanacetum cinerariifolium, the natural source of mosquito coil.</title>
        <authorList>
            <person name="Yamashiro T."/>
            <person name="Shiraishi A."/>
            <person name="Satake H."/>
            <person name="Nakayama K."/>
        </authorList>
    </citation>
    <scope>NUCLEOTIDE SEQUENCE</scope>
</reference>
<dbReference type="AlphaFoldDB" id="A0A699JKR9"/>
<keyword evidence="1" id="KW-0808">Transferase</keyword>
<dbReference type="GO" id="GO:0003964">
    <property type="term" value="F:RNA-directed DNA polymerase activity"/>
    <property type="evidence" value="ECO:0007669"/>
    <property type="project" value="UniProtKB-KW"/>
</dbReference>
<name>A0A699JKR9_TANCI</name>
<dbReference type="PANTHER" id="PTHR33116">
    <property type="entry name" value="REVERSE TRANSCRIPTASE ZINC-BINDING DOMAIN-CONTAINING PROTEIN-RELATED-RELATED"/>
    <property type="match status" value="1"/>
</dbReference>
<comment type="caution">
    <text evidence="1">The sequence shown here is derived from an EMBL/GenBank/DDBJ whole genome shotgun (WGS) entry which is preliminary data.</text>
</comment>
<organism evidence="1">
    <name type="scientific">Tanacetum cinerariifolium</name>
    <name type="common">Dalmatian daisy</name>
    <name type="synonym">Chrysanthemum cinerariifolium</name>
    <dbReference type="NCBI Taxonomy" id="118510"/>
    <lineage>
        <taxon>Eukaryota</taxon>
        <taxon>Viridiplantae</taxon>
        <taxon>Streptophyta</taxon>
        <taxon>Embryophyta</taxon>
        <taxon>Tracheophyta</taxon>
        <taxon>Spermatophyta</taxon>
        <taxon>Magnoliopsida</taxon>
        <taxon>eudicotyledons</taxon>
        <taxon>Gunneridae</taxon>
        <taxon>Pentapetalae</taxon>
        <taxon>asterids</taxon>
        <taxon>campanulids</taxon>
        <taxon>Asterales</taxon>
        <taxon>Asteraceae</taxon>
        <taxon>Asteroideae</taxon>
        <taxon>Anthemideae</taxon>
        <taxon>Anthemidinae</taxon>
        <taxon>Tanacetum</taxon>
    </lineage>
</organism>
<dbReference type="EMBL" id="BKCJ010414789">
    <property type="protein sequence ID" value="GFA38442.1"/>
    <property type="molecule type" value="Genomic_DNA"/>
</dbReference>
<accession>A0A699JKR9</accession>
<sequence>VSGIRINMCKSNIMGLHVDGESVNSAARQLGCLVLNIPFLYLGSIVGDNMASQQAWREIVDRVKSKLSNWKMKMLSIGGRLTLVKYVLGSLPIYNFSIFKVPMCVLNELEGIRRKFFKGHEQDSKRTSWVIWNRVLMSKDRGGLGVSSLYAINRGLLVKWYLQIKLGDGESTKFWSDSWCKEGVLKEKFPSVFALVLCKNMNVADKVRQLNPVQTFRRIPRGETTGHSFFSYNMVRDINYFIARWWNINIVDFDCYDDWSTRIDSIRLSIKAKKTVEAVFYISWWLLWWSKAWSVYGTLELGKVVTGKIAEAVDVIEGDGGTGTIVKAKLKPGCPVNIFA</sequence>
<proteinExistence type="predicted"/>
<feature type="non-terminal residue" evidence="1">
    <location>
        <position position="1"/>
    </location>
</feature>
<evidence type="ECO:0000313" key="1">
    <source>
        <dbReference type="EMBL" id="GFA38442.1"/>
    </source>
</evidence>